<dbReference type="EMBL" id="JADEXQ010000057">
    <property type="protein sequence ID" value="MBE9031251.1"/>
    <property type="molecule type" value="Genomic_DNA"/>
</dbReference>
<evidence type="ECO:0000313" key="5">
    <source>
        <dbReference type="EMBL" id="MBE9031251.1"/>
    </source>
</evidence>
<dbReference type="InterPro" id="IPR016071">
    <property type="entry name" value="Staphylococal_nuclease_OB-fold"/>
</dbReference>
<name>A0A928VMG2_9CYAN</name>
<keyword evidence="6" id="KW-1185">Reference proteome</keyword>
<dbReference type="PANTHER" id="PTHR12302">
    <property type="entry name" value="EBNA2 BINDING PROTEIN P100"/>
    <property type="match status" value="1"/>
</dbReference>
<keyword evidence="2" id="KW-0255">Endonuclease</keyword>
<dbReference type="Proteomes" id="UP000625316">
    <property type="component" value="Unassembled WGS sequence"/>
</dbReference>
<dbReference type="PROSITE" id="PS50830">
    <property type="entry name" value="TNASE_3"/>
    <property type="match status" value="1"/>
</dbReference>
<protein>
    <submittedName>
        <fullName evidence="5">Thermonuclease family protein</fullName>
    </submittedName>
</protein>
<dbReference type="Pfam" id="PF05901">
    <property type="entry name" value="Excalibur"/>
    <property type="match status" value="1"/>
</dbReference>
<evidence type="ECO:0000259" key="4">
    <source>
        <dbReference type="PROSITE" id="PS50830"/>
    </source>
</evidence>
<evidence type="ECO:0000256" key="1">
    <source>
        <dbReference type="ARBA" id="ARBA00022722"/>
    </source>
</evidence>
<dbReference type="Pfam" id="PF00565">
    <property type="entry name" value="SNase"/>
    <property type="match status" value="1"/>
</dbReference>
<dbReference type="SUPFAM" id="SSF50199">
    <property type="entry name" value="Staphylococcal nuclease"/>
    <property type="match status" value="1"/>
</dbReference>
<evidence type="ECO:0000313" key="6">
    <source>
        <dbReference type="Proteomes" id="UP000625316"/>
    </source>
</evidence>
<proteinExistence type="predicted"/>
<accession>A0A928VMG2</accession>
<dbReference type="GO" id="GO:0016787">
    <property type="term" value="F:hydrolase activity"/>
    <property type="evidence" value="ECO:0007669"/>
    <property type="project" value="UniProtKB-KW"/>
</dbReference>
<dbReference type="Gene3D" id="2.40.50.90">
    <property type="match status" value="1"/>
</dbReference>
<dbReference type="InterPro" id="IPR035437">
    <property type="entry name" value="SNase_OB-fold_sf"/>
</dbReference>
<dbReference type="GO" id="GO:0004519">
    <property type="term" value="F:endonuclease activity"/>
    <property type="evidence" value="ECO:0007669"/>
    <property type="project" value="UniProtKB-KW"/>
</dbReference>
<gene>
    <name evidence="5" type="ORF">IQ266_16070</name>
</gene>
<keyword evidence="1" id="KW-0540">Nuclease</keyword>
<dbReference type="InterPro" id="IPR008613">
    <property type="entry name" value="Excalibur_Ca-bd_domain"/>
</dbReference>
<dbReference type="PANTHER" id="PTHR12302:SF3">
    <property type="entry name" value="SERINE_THREONINE-PROTEIN KINASE 31"/>
    <property type="match status" value="1"/>
</dbReference>
<evidence type="ECO:0000256" key="2">
    <source>
        <dbReference type="ARBA" id="ARBA00022759"/>
    </source>
</evidence>
<dbReference type="SMART" id="SM00318">
    <property type="entry name" value="SNc"/>
    <property type="match status" value="1"/>
</dbReference>
<comment type="caution">
    <text evidence="5">The sequence shown here is derived from an EMBL/GenBank/DDBJ whole genome shotgun (WGS) entry which is preliminary data.</text>
</comment>
<sequence length="183" mass="21067">MEKYGTRKLDRDRDGIACEALPKRQRTRHNAIRPVTTTNSYRVVSVGDGDTIRVRRGNNPQSITIRLACIDAPEMRQGIYGEQSSQRLKQLLPIGETVKLRISATDRYGRKVAEIIRNGNHINLQMVREGQAVVYHQYLSGCGLATQHQLVQAEKVAQQKRIGFWQQANPILPKDYRRYQRQR</sequence>
<dbReference type="AlphaFoldDB" id="A0A928VMG2"/>
<keyword evidence="3" id="KW-0378">Hydrolase</keyword>
<feature type="domain" description="TNase-like" evidence="4">
    <location>
        <begin position="37"/>
        <end position="167"/>
    </location>
</feature>
<evidence type="ECO:0000256" key="3">
    <source>
        <dbReference type="ARBA" id="ARBA00022801"/>
    </source>
</evidence>
<organism evidence="5 6">
    <name type="scientific">Romeriopsis navalis LEGE 11480</name>
    <dbReference type="NCBI Taxonomy" id="2777977"/>
    <lineage>
        <taxon>Bacteria</taxon>
        <taxon>Bacillati</taxon>
        <taxon>Cyanobacteriota</taxon>
        <taxon>Cyanophyceae</taxon>
        <taxon>Leptolyngbyales</taxon>
        <taxon>Leptolyngbyaceae</taxon>
        <taxon>Romeriopsis</taxon>
        <taxon>Romeriopsis navalis</taxon>
    </lineage>
</organism>
<reference evidence="5" key="1">
    <citation type="submission" date="2020-10" db="EMBL/GenBank/DDBJ databases">
        <authorList>
            <person name="Castelo-Branco R."/>
            <person name="Eusebio N."/>
            <person name="Adriana R."/>
            <person name="Vieira A."/>
            <person name="Brugerolle De Fraissinette N."/>
            <person name="Rezende De Castro R."/>
            <person name="Schneider M.P."/>
            <person name="Vasconcelos V."/>
            <person name="Leao P.N."/>
        </authorList>
    </citation>
    <scope>NUCLEOTIDE SEQUENCE</scope>
    <source>
        <strain evidence="5">LEGE 11480</strain>
    </source>
</reference>